<reference evidence="1 2" key="1">
    <citation type="submission" date="2018-06" db="EMBL/GenBank/DDBJ databases">
        <title>Comparative genomics reveals the genomic features of Rhizophagus irregularis, R. cerebriforme, R. diaphanum and Gigaspora rosea, and their symbiotic lifestyle signature.</title>
        <authorList>
            <person name="Morin E."/>
            <person name="San Clemente H."/>
            <person name="Chen E.C.H."/>
            <person name="De La Providencia I."/>
            <person name="Hainaut M."/>
            <person name="Kuo A."/>
            <person name="Kohler A."/>
            <person name="Murat C."/>
            <person name="Tang N."/>
            <person name="Roy S."/>
            <person name="Loubradou J."/>
            <person name="Henrissat B."/>
            <person name="Grigoriev I.V."/>
            <person name="Corradi N."/>
            <person name="Roux C."/>
            <person name="Martin F.M."/>
        </authorList>
    </citation>
    <scope>NUCLEOTIDE SEQUENCE [LARGE SCALE GENOMIC DNA]</scope>
    <source>
        <strain evidence="1 2">DAOM 194757</strain>
    </source>
</reference>
<proteinExistence type="predicted"/>
<evidence type="ECO:0000313" key="1">
    <source>
        <dbReference type="EMBL" id="RIB21182.1"/>
    </source>
</evidence>
<feature type="non-terminal residue" evidence="1">
    <location>
        <position position="205"/>
    </location>
</feature>
<accession>A0A397VGT5</accession>
<protein>
    <submittedName>
        <fullName evidence="1">Uncharacterized protein</fullName>
    </submittedName>
</protein>
<dbReference type="OrthoDB" id="5581181at2759"/>
<keyword evidence="2" id="KW-1185">Reference proteome</keyword>
<evidence type="ECO:0000313" key="2">
    <source>
        <dbReference type="Proteomes" id="UP000266673"/>
    </source>
</evidence>
<dbReference type="STRING" id="44941.A0A397VGT5"/>
<dbReference type="AlphaFoldDB" id="A0A397VGT5"/>
<name>A0A397VGT5_9GLOM</name>
<gene>
    <name evidence="1" type="ORF">C2G38_2014995</name>
</gene>
<organism evidence="1 2">
    <name type="scientific">Gigaspora rosea</name>
    <dbReference type="NCBI Taxonomy" id="44941"/>
    <lineage>
        <taxon>Eukaryota</taxon>
        <taxon>Fungi</taxon>
        <taxon>Fungi incertae sedis</taxon>
        <taxon>Mucoromycota</taxon>
        <taxon>Glomeromycotina</taxon>
        <taxon>Glomeromycetes</taxon>
        <taxon>Diversisporales</taxon>
        <taxon>Gigasporaceae</taxon>
        <taxon>Gigaspora</taxon>
    </lineage>
</organism>
<sequence>MSKVLFRAHFQKFNNIMELYQFENGQSIFQKVKHPVEKFESDLFAWKTLDNISVIFSRQENDSFNSENNNSVAMDLDDIDVLSEKMDISQNNIEPSLVEDLNREISAFSKLYNEMVALDLIQRTKDTLEETLCEQIELRILSACKGTFNKPMLRSSSKWLYSVVYYWLRVVLSSDLQTSTDSIEDELVTWSKRLNYHFCMMFCDL</sequence>
<comment type="caution">
    <text evidence="1">The sequence shown here is derived from an EMBL/GenBank/DDBJ whole genome shotgun (WGS) entry which is preliminary data.</text>
</comment>
<dbReference type="EMBL" id="QKWP01000375">
    <property type="protein sequence ID" value="RIB21182.1"/>
    <property type="molecule type" value="Genomic_DNA"/>
</dbReference>
<dbReference type="Proteomes" id="UP000266673">
    <property type="component" value="Unassembled WGS sequence"/>
</dbReference>